<feature type="coiled-coil region" evidence="10">
    <location>
        <begin position="138"/>
        <end position="193"/>
    </location>
</feature>
<protein>
    <submittedName>
        <fullName evidence="12">Uncharacterized protein isoform X2</fullName>
    </submittedName>
</protein>
<reference evidence="11" key="1">
    <citation type="journal article" date="2021" name="Nat. Commun.">
        <title>Genomic analyses provide insights into spinach domestication and the genetic basis of agronomic traits.</title>
        <authorList>
            <person name="Cai X."/>
            <person name="Sun X."/>
            <person name="Xu C."/>
            <person name="Sun H."/>
            <person name="Wang X."/>
            <person name="Ge C."/>
            <person name="Zhang Z."/>
            <person name="Wang Q."/>
            <person name="Fei Z."/>
            <person name="Jiao C."/>
            <person name="Wang Q."/>
        </authorList>
    </citation>
    <scope>NUCLEOTIDE SEQUENCE [LARGE SCALE GENOMIC DNA]</scope>
    <source>
        <strain evidence="11">cv. Varoflay</strain>
    </source>
</reference>
<evidence type="ECO:0000256" key="4">
    <source>
        <dbReference type="ARBA" id="ARBA00022502"/>
    </source>
</evidence>
<proteinExistence type="inferred from homology"/>
<dbReference type="Proteomes" id="UP000813463">
    <property type="component" value="Chromosome 5"/>
</dbReference>
<dbReference type="GeneID" id="130461285"/>
<evidence type="ECO:0000256" key="6">
    <source>
        <dbReference type="ARBA" id="ARBA00022824"/>
    </source>
</evidence>
<evidence type="ECO:0000313" key="11">
    <source>
        <dbReference type="Proteomes" id="UP000813463"/>
    </source>
</evidence>
<evidence type="ECO:0000256" key="8">
    <source>
        <dbReference type="ARBA" id="ARBA00023136"/>
    </source>
</evidence>
<keyword evidence="4" id="KW-0337">GPI-anchor biosynthesis</keyword>
<keyword evidence="10" id="KW-0175">Coiled coil</keyword>
<dbReference type="RefSeq" id="XP_056685288.1">
    <property type="nucleotide sequence ID" value="XM_056829310.1"/>
</dbReference>
<sequence>MKQKILVGSEPTFSKLLHLECRLIGEGSYRLLSSSIRLSIQPDLIADFSSQMCEIIILVSLPSGVFADPFELQHLIYRGAFKDTYVFGDANLELPSFLSNQSIIEVHLDAALNYSAGQETVLEFNIEIPLHARYPVLVSSLEQKIDETEKKFEETSKISEERLKQTLDPESRMIKLKTNMQRLEEKIFDMESERN</sequence>
<keyword evidence="7" id="KW-1133">Transmembrane helix</keyword>
<comment type="subcellular location">
    <subcellularLocation>
        <location evidence="1">Endoplasmic reticulum membrane</location>
        <topology evidence="1">Single-pass membrane protein</topology>
    </subcellularLocation>
</comment>
<evidence type="ECO:0000256" key="7">
    <source>
        <dbReference type="ARBA" id="ARBA00022989"/>
    </source>
</evidence>
<evidence type="ECO:0000256" key="9">
    <source>
        <dbReference type="ARBA" id="ARBA00023180"/>
    </source>
</evidence>
<evidence type="ECO:0000313" key="12">
    <source>
        <dbReference type="RefSeq" id="XP_056685288.1"/>
    </source>
</evidence>
<keyword evidence="8" id="KW-0472">Membrane</keyword>
<name>A0ABM3QPL4_SPIOL</name>
<keyword evidence="6" id="KW-0256">Endoplasmic reticulum</keyword>
<comment type="similarity">
    <text evidence="3">Belongs to the PIGX family.</text>
</comment>
<dbReference type="Pfam" id="PF08320">
    <property type="entry name" value="PIG-X"/>
    <property type="match status" value="1"/>
</dbReference>
<dbReference type="InterPro" id="IPR040039">
    <property type="entry name" value="PIGX"/>
</dbReference>
<evidence type="ECO:0000256" key="1">
    <source>
        <dbReference type="ARBA" id="ARBA00004389"/>
    </source>
</evidence>
<evidence type="ECO:0000256" key="10">
    <source>
        <dbReference type="SAM" id="Coils"/>
    </source>
</evidence>
<dbReference type="PANTHER" id="PTHR28650">
    <property type="entry name" value="PHOSPHATIDYLINOSITOL-GLYCAN BIOSYNTHESIS CLASS X PROTEIN"/>
    <property type="match status" value="1"/>
</dbReference>
<keyword evidence="9" id="KW-0325">Glycoprotein</keyword>
<evidence type="ECO:0000256" key="5">
    <source>
        <dbReference type="ARBA" id="ARBA00022692"/>
    </source>
</evidence>
<dbReference type="PANTHER" id="PTHR28650:SF1">
    <property type="entry name" value="PHOSPHATIDYLINOSITOL-GLYCAN BIOSYNTHESIS CLASS X PROTEIN"/>
    <property type="match status" value="1"/>
</dbReference>
<organism evidence="11 12">
    <name type="scientific">Spinacia oleracea</name>
    <name type="common">Spinach</name>
    <dbReference type="NCBI Taxonomy" id="3562"/>
    <lineage>
        <taxon>Eukaryota</taxon>
        <taxon>Viridiplantae</taxon>
        <taxon>Streptophyta</taxon>
        <taxon>Embryophyta</taxon>
        <taxon>Tracheophyta</taxon>
        <taxon>Spermatophyta</taxon>
        <taxon>Magnoliopsida</taxon>
        <taxon>eudicotyledons</taxon>
        <taxon>Gunneridae</taxon>
        <taxon>Pentapetalae</taxon>
        <taxon>Caryophyllales</taxon>
        <taxon>Chenopodiaceae</taxon>
        <taxon>Chenopodioideae</taxon>
        <taxon>Anserineae</taxon>
        <taxon>Spinacia</taxon>
    </lineage>
</organism>
<reference evidence="12" key="2">
    <citation type="submission" date="2025-08" db="UniProtKB">
        <authorList>
            <consortium name="RefSeq"/>
        </authorList>
    </citation>
    <scope>IDENTIFICATION</scope>
    <source>
        <tissue evidence="12">Leaf</tissue>
    </source>
</reference>
<evidence type="ECO:0000256" key="3">
    <source>
        <dbReference type="ARBA" id="ARBA00010345"/>
    </source>
</evidence>
<keyword evidence="11" id="KW-1185">Reference proteome</keyword>
<dbReference type="InterPro" id="IPR013233">
    <property type="entry name" value="PIG-X/PBN1"/>
</dbReference>
<evidence type="ECO:0000256" key="2">
    <source>
        <dbReference type="ARBA" id="ARBA00004687"/>
    </source>
</evidence>
<keyword evidence="5" id="KW-0812">Transmembrane</keyword>
<comment type="pathway">
    <text evidence="2">Glycolipid biosynthesis; glycosylphosphatidylinositol-anchor biosynthesis.</text>
</comment>
<accession>A0ABM3QPL4</accession>
<gene>
    <name evidence="12" type="primary">LOC130461285</name>
</gene>